<gene>
    <name evidence="5" type="ORF">Aru02nite_15270</name>
</gene>
<keyword evidence="2" id="KW-0238">DNA-binding</keyword>
<evidence type="ECO:0000313" key="5">
    <source>
        <dbReference type="EMBL" id="GID10638.1"/>
    </source>
</evidence>
<keyword evidence="3" id="KW-0804">Transcription</keyword>
<dbReference type="SUPFAM" id="SSF46785">
    <property type="entry name" value="Winged helix' DNA-binding domain"/>
    <property type="match status" value="1"/>
</dbReference>
<reference evidence="5" key="1">
    <citation type="submission" date="2021-01" db="EMBL/GenBank/DDBJ databases">
        <title>Whole genome shotgun sequence of Actinocatenispora rupis NBRC 107355.</title>
        <authorList>
            <person name="Komaki H."/>
            <person name="Tamura T."/>
        </authorList>
    </citation>
    <scope>NUCLEOTIDE SEQUENCE</scope>
    <source>
        <strain evidence="5">NBRC 107355</strain>
    </source>
</reference>
<dbReference type="SMART" id="SM00345">
    <property type="entry name" value="HTH_GNTR"/>
    <property type="match status" value="1"/>
</dbReference>
<dbReference type="SMART" id="SM00895">
    <property type="entry name" value="FCD"/>
    <property type="match status" value="1"/>
</dbReference>
<comment type="caution">
    <text evidence="5">The sequence shown here is derived from an EMBL/GenBank/DDBJ whole genome shotgun (WGS) entry which is preliminary data.</text>
</comment>
<dbReference type="SUPFAM" id="SSF48008">
    <property type="entry name" value="GntR ligand-binding domain-like"/>
    <property type="match status" value="1"/>
</dbReference>
<dbReference type="CDD" id="cd07377">
    <property type="entry name" value="WHTH_GntR"/>
    <property type="match status" value="1"/>
</dbReference>
<dbReference type="Pfam" id="PF00392">
    <property type="entry name" value="GntR"/>
    <property type="match status" value="1"/>
</dbReference>
<organism evidence="5 6">
    <name type="scientific">Actinocatenispora rupis</name>
    <dbReference type="NCBI Taxonomy" id="519421"/>
    <lineage>
        <taxon>Bacteria</taxon>
        <taxon>Bacillati</taxon>
        <taxon>Actinomycetota</taxon>
        <taxon>Actinomycetes</taxon>
        <taxon>Micromonosporales</taxon>
        <taxon>Micromonosporaceae</taxon>
        <taxon>Actinocatenispora</taxon>
    </lineage>
</organism>
<dbReference type="InterPro" id="IPR011711">
    <property type="entry name" value="GntR_C"/>
</dbReference>
<evidence type="ECO:0000259" key="4">
    <source>
        <dbReference type="PROSITE" id="PS50949"/>
    </source>
</evidence>
<dbReference type="RefSeq" id="WP_203655968.1">
    <property type="nucleotide sequence ID" value="NZ_BAAAZM010000003.1"/>
</dbReference>
<dbReference type="InterPro" id="IPR008920">
    <property type="entry name" value="TF_FadR/GntR_C"/>
</dbReference>
<dbReference type="PANTHER" id="PTHR43537">
    <property type="entry name" value="TRANSCRIPTIONAL REGULATOR, GNTR FAMILY"/>
    <property type="match status" value="1"/>
</dbReference>
<keyword evidence="1" id="KW-0805">Transcription regulation</keyword>
<dbReference type="PROSITE" id="PS50949">
    <property type="entry name" value="HTH_GNTR"/>
    <property type="match status" value="1"/>
</dbReference>
<dbReference type="Proteomes" id="UP000612808">
    <property type="component" value="Unassembled WGS sequence"/>
</dbReference>
<dbReference type="PANTHER" id="PTHR43537:SF47">
    <property type="entry name" value="REGULATORY PROTEIN GNTR HTH"/>
    <property type="match status" value="1"/>
</dbReference>
<feature type="domain" description="HTH gntR-type" evidence="4">
    <location>
        <begin position="9"/>
        <end position="77"/>
    </location>
</feature>
<evidence type="ECO:0000256" key="3">
    <source>
        <dbReference type="ARBA" id="ARBA00023163"/>
    </source>
</evidence>
<dbReference type="Gene3D" id="1.10.10.10">
    <property type="entry name" value="Winged helix-like DNA-binding domain superfamily/Winged helix DNA-binding domain"/>
    <property type="match status" value="1"/>
</dbReference>
<dbReference type="PRINTS" id="PR00035">
    <property type="entry name" value="HTHGNTR"/>
</dbReference>
<dbReference type="Pfam" id="PF07729">
    <property type="entry name" value="FCD"/>
    <property type="match status" value="1"/>
</dbReference>
<evidence type="ECO:0000256" key="2">
    <source>
        <dbReference type="ARBA" id="ARBA00023125"/>
    </source>
</evidence>
<accession>A0A8J3J9A9</accession>
<dbReference type="GO" id="GO:0003700">
    <property type="term" value="F:DNA-binding transcription factor activity"/>
    <property type="evidence" value="ECO:0007669"/>
    <property type="project" value="InterPro"/>
</dbReference>
<dbReference type="AlphaFoldDB" id="A0A8J3J9A9"/>
<dbReference type="GO" id="GO:0003677">
    <property type="term" value="F:DNA binding"/>
    <property type="evidence" value="ECO:0007669"/>
    <property type="project" value="UniProtKB-KW"/>
</dbReference>
<dbReference type="InterPro" id="IPR036390">
    <property type="entry name" value="WH_DNA-bd_sf"/>
</dbReference>
<proteinExistence type="predicted"/>
<dbReference type="Gene3D" id="1.20.120.530">
    <property type="entry name" value="GntR ligand-binding domain-like"/>
    <property type="match status" value="1"/>
</dbReference>
<dbReference type="EMBL" id="BOMB01000008">
    <property type="protein sequence ID" value="GID10638.1"/>
    <property type="molecule type" value="Genomic_DNA"/>
</dbReference>
<evidence type="ECO:0000256" key="1">
    <source>
        <dbReference type="ARBA" id="ARBA00023015"/>
    </source>
</evidence>
<sequence>MPLRNASRTPLVESVIDQLREAIASGEWPVGSRIPTEPDLVAQLGVGRNTLREAVRALAHLGLLESRQGAGTYVRADSELAGAVRRRLAHAELRDLMEVRRAFEVEAARLAALRRTEEDLVVLRAALRARDEAWDAQDADVFVETDARFHHTVAECAHNRVLAELYADFGVQLRDILHTCVGETVRPEGYLSHTGLVDAIAAGDPDRAATEAARFLRFLPTG</sequence>
<name>A0A8J3J9A9_9ACTN</name>
<evidence type="ECO:0000313" key="6">
    <source>
        <dbReference type="Proteomes" id="UP000612808"/>
    </source>
</evidence>
<dbReference type="InterPro" id="IPR036388">
    <property type="entry name" value="WH-like_DNA-bd_sf"/>
</dbReference>
<protein>
    <submittedName>
        <fullName evidence="5">GntR family transcriptional regulator</fullName>
    </submittedName>
</protein>
<dbReference type="InterPro" id="IPR000524">
    <property type="entry name" value="Tscrpt_reg_HTH_GntR"/>
</dbReference>
<keyword evidence="6" id="KW-1185">Reference proteome</keyword>